<sequence length="599" mass="70248">MQSDVKEVYDDCFNNSCLLYVNKDQFLPNLVKDLSRFIDALNYSIIEGKYVIDLQFKAKCHEIQAEISNSFNYEDVLSNLPQGIDKDLLVPIVVLVKKNLKAIIENMIDFVELVTNDDLNDVNNLAFTNKEISLWMLHNESLDIRIKLLTINCELAFYDHNCIPSEHFWQGIISIKEQIQKIDAGSDEIYQIIENKCHFLIYKAILVSERKNKYINNNKILKYIPEDYNFKYFKKFLTLEIIYNGPTIKRSELIHTFLNNEKYTLFNYFVLIKHYKDDHKSTKLLNKLYSRFSKDYNLFVSDPVNSECDKYAWKIARHYFLNNLLSVHASNNDLTGAESLMTRIEISQAETGIKNYFSYLKYFQLLVREAEKLFHNYDKGQDIYLIIEKIRNCYSHLKENVSWSHFNFPLPFQLETKECVDDTDHQHVFLYSSYILPIHYVSVENEFQKAGNDLIFNERFESYFAALKKVYNDSEEIKKEVKRNDRKSMETLTIFTAVISFLIGNGYIFGNISNNAYFLPLSLTFNFGIGLFVLLMYLINNDFQIKKRKYYHIAVGILIALFISASTFFIIPKQTPANSGKNSIGQIEKIKRISSSVQK</sequence>
<dbReference type="EMBL" id="VSSQ01002429">
    <property type="protein sequence ID" value="MPM15351.1"/>
    <property type="molecule type" value="Genomic_DNA"/>
</dbReference>
<keyword evidence="1" id="KW-0812">Transmembrane</keyword>
<feature type="transmembrane region" description="Helical" evidence="1">
    <location>
        <begin position="550"/>
        <end position="571"/>
    </location>
</feature>
<proteinExistence type="predicted"/>
<keyword evidence="1" id="KW-0472">Membrane</keyword>
<evidence type="ECO:0000313" key="2">
    <source>
        <dbReference type="EMBL" id="MPM15351.1"/>
    </source>
</evidence>
<feature type="transmembrane region" description="Helical" evidence="1">
    <location>
        <begin position="492"/>
        <end position="510"/>
    </location>
</feature>
<evidence type="ECO:0000256" key="1">
    <source>
        <dbReference type="SAM" id="Phobius"/>
    </source>
</evidence>
<name>A0A644XHU6_9ZZZZ</name>
<keyword evidence="1" id="KW-1133">Transmembrane helix</keyword>
<accession>A0A644XHU6</accession>
<comment type="caution">
    <text evidence="2">The sequence shown here is derived from an EMBL/GenBank/DDBJ whole genome shotgun (WGS) entry which is preliminary data.</text>
</comment>
<reference evidence="2" key="1">
    <citation type="submission" date="2019-08" db="EMBL/GenBank/DDBJ databases">
        <authorList>
            <person name="Kucharzyk K."/>
            <person name="Murdoch R.W."/>
            <person name="Higgins S."/>
            <person name="Loffler F."/>
        </authorList>
    </citation>
    <scope>NUCLEOTIDE SEQUENCE</scope>
</reference>
<gene>
    <name evidence="2" type="ORF">SDC9_61720</name>
</gene>
<organism evidence="2">
    <name type="scientific">bioreactor metagenome</name>
    <dbReference type="NCBI Taxonomy" id="1076179"/>
    <lineage>
        <taxon>unclassified sequences</taxon>
        <taxon>metagenomes</taxon>
        <taxon>ecological metagenomes</taxon>
    </lineage>
</organism>
<protein>
    <submittedName>
        <fullName evidence="2">Uncharacterized protein</fullName>
    </submittedName>
</protein>
<dbReference type="AlphaFoldDB" id="A0A644XHU6"/>
<feature type="transmembrane region" description="Helical" evidence="1">
    <location>
        <begin position="516"/>
        <end position="538"/>
    </location>
</feature>